<evidence type="ECO:0000313" key="2">
    <source>
        <dbReference type="Proteomes" id="UP000791440"/>
    </source>
</evidence>
<dbReference type="AlphaFoldDB" id="A0A921YJH0"/>
<reference evidence="1" key="2">
    <citation type="submission" date="2020-12" db="EMBL/GenBank/DDBJ databases">
        <authorList>
            <person name="Kanost M."/>
        </authorList>
    </citation>
    <scope>NUCLEOTIDE SEQUENCE</scope>
</reference>
<comment type="caution">
    <text evidence="1">The sequence shown here is derived from an EMBL/GenBank/DDBJ whole genome shotgun (WGS) entry which is preliminary data.</text>
</comment>
<keyword evidence="2" id="KW-1185">Reference proteome</keyword>
<dbReference type="EMBL" id="JH668279">
    <property type="protein sequence ID" value="KAG6440308.1"/>
    <property type="molecule type" value="Genomic_DNA"/>
</dbReference>
<organism evidence="1 2">
    <name type="scientific">Manduca sexta</name>
    <name type="common">Tobacco hawkmoth</name>
    <name type="synonym">Tobacco hornworm</name>
    <dbReference type="NCBI Taxonomy" id="7130"/>
    <lineage>
        <taxon>Eukaryota</taxon>
        <taxon>Metazoa</taxon>
        <taxon>Ecdysozoa</taxon>
        <taxon>Arthropoda</taxon>
        <taxon>Hexapoda</taxon>
        <taxon>Insecta</taxon>
        <taxon>Pterygota</taxon>
        <taxon>Neoptera</taxon>
        <taxon>Endopterygota</taxon>
        <taxon>Lepidoptera</taxon>
        <taxon>Glossata</taxon>
        <taxon>Ditrysia</taxon>
        <taxon>Bombycoidea</taxon>
        <taxon>Sphingidae</taxon>
        <taxon>Sphinginae</taxon>
        <taxon>Sphingini</taxon>
        <taxon>Manduca</taxon>
    </lineage>
</organism>
<evidence type="ECO:0000313" key="1">
    <source>
        <dbReference type="EMBL" id="KAG6440308.1"/>
    </source>
</evidence>
<sequence length="17" mass="1995">MFSFTVKASDNSQRIYT</sequence>
<reference evidence="1" key="1">
    <citation type="journal article" date="2016" name="Insect Biochem. Mol. Biol.">
        <title>Multifaceted biological insights from a draft genome sequence of the tobacco hornworm moth, Manduca sexta.</title>
        <authorList>
            <person name="Kanost M.R."/>
            <person name="Arrese E.L."/>
            <person name="Cao X."/>
            <person name="Chen Y.R."/>
            <person name="Chellapilla S."/>
            <person name="Goldsmith M.R."/>
            <person name="Grosse-Wilde E."/>
            <person name="Heckel D.G."/>
            <person name="Herndon N."/>
            <person name="Jiang H."/>
            <person name="Papanicolaou A."/>
            <person name="Qu J."/>
            <person name="Soulages J.L."/>
            <person name="Vogel H."/>
            <person name="Walters J."/>
            <person name="Waterhouse R.M."/>
            <person name="Ahn S.J."/>
            <person name="Almeida F.C."/>
            <person name="An C."/>
            <person name="Aqrawi P."/>
            <person name="Bretschneider A."/>
            <person name="Bryant W.B."/>
            <person name="Bucks S."/>
            <person name="Chao H."/>
            <person name="Chevignon G."/>
            <person name="Christen J.M."/>
            <person name="Clarke D.F."/>
            <person name="Dittmer N.T."/>
            <person name="Ferguson L.C.F."/>
            <person name="Garavelou S."/>
            <person name="Gordon K.H.J."/>
            <person name="Gunaratna R.T."/>
            <person name="Han Y."/>
            <person name="Hauser F."/>
            <person name="He Y."/>
            <person name="Heidel-Fischer H."/>
            <person name="Hirsh A."/>
            <person name="Hu Y."/>
            <person name="Jiang H."/>
            <person name="Kalra D."/>
            <person name="Klinner C."/>
            <person name="Konig C."/>
            <person name="Kovar C."/>
            <person name="Kroll A.R."/>
            <person name="Kuwar S.S."/>
            <person name="Lee S.L."/>
            <person name="Lehman R."/>
            <person name="Li K."/>
            <person name="Li Z."/>
            <person name="Liang H."/>
            <person name="Lovelace S."/>
            <person name="Lu Z."/>
            <person name="Mansfield J.H."/>
            <person name="McCulloch K.J."/>
            <person name="Mathew T."/>
            <person name="Morton B."/>
            <person name="Muzny D.M."/>
            <person name="Neunemann D."/>
            <person name="Ongeri F."/>
            <person name="Pauchet Y."/>
            <person name="Pu L.L."/>
            <person name="Pyrousis I."/>
            <person name="Rao X.J."/>
            <person name="Redding A."/>
            <person name="Roesel C."/>
            <person name="Sanchez-Gracia A."/>
            <person name="Schaack S."/>
            <person name="Shukla A."/>
            <person name="Tetreau G."/>
            <person name="Wang Y."/>
            <person name="Xiong G.H."/>
            <person name="Traut W."/>
            <person name="Walsh T.K."/>
            <person name="Worley K.C."/>
            <person name="Wu D."/>
            <person name="Wu W."/>
            <person name="Wu Y.Q."/>
            <person name="Zhang X."/>
            <person name="Zou Z."/>
            <person name="Zucker H."/>
            <person name="Briscoe A.D."/>
            <person name="Burmester T."/>
            <person name="Clem R.J."/>
            <person name="Feyereisen R."/>
            <person name="Grimmelikhuijzen C.J.P."/>
            <person name="Hamodrakas S.J."/>
            <person name="Hansson B.S."/>
            <person name="Huguet E."/>
            <person name="Jermiin L.S."/>
            <person name="Lan Q."/>
            <person name="Lehman H.K."/>
            <person name="Lorenzen M."/>
            <person name="Merzendorfer H."/>
            <person name="Michalopoulos I."/>
            <person name="Morton D.B."/>
            <person name="Muthukrishnan S."/>
            <person name="Oakeshott J.G."/>
            <person name="Palmer W."/>
            <person name="Park Y."/>
            <person name="Passarelli A.L."/>
            <person name="Rozas J."/>
            <person name="Schwartz L.M."/>
            <person name="Smith W."/>
            <person name="Southgate A."/>
            <person name="Vilcinskas A."/>
            <person name="Vogt R."/>
            <person name="Wang P."/>
            <person name="Werren J."/>
            <person name="Yu X.Q."/>
            <person name="Zhou J.J."/>
            <person name="Brown S.J."/>
            <person name="Scherer S.E."/>
            <person name="Richards S."/>
            <person name="Blissard G.W."/>
        </authorList>
    </citation>
    <scope>NUCLEOTIDE SEQUENCE</scope>
</reference>
<gene>
    <name evidence="1" type="ORF">O3G_MSEX001189</name>
</gene>
<protein>
    <submittedName>
        <fullName evidence="1">Uncharacterized protein</fullName>
    </submittedName>
</protein>
<accession>A0A921YJH0</accession>
<name>A0A921YJH0_MANSE</name>
<dbReference type="Proteomes" id="UP000791440">
    <property type="component" value="Unassembled WGS sequence"/>
</dbReference>
<proteinExistence type="predicted"/>